<accession>A0A4R6T9C2</accession>
<dbReference type="EMBL" id="SNYF01000005">
    <property type="protein sequence ID" value="TDQ19680.1"/>
    <property type="molecule type" value="Genomic_DNA"/>
</dbReference>
<evidence type="ECO:0000313" key="2">
    <source>
        <dbReference type="EMBL" id="TDQ19680.1"/>
    </source>
</evidence>
<keyword evidence="1" id="KW-0472">Membrane</keyword>
<dbReference type="Proteomes" id="UP000294535">
    <property type="component" value="Unassembled WGS sequence"/>
</dbReference>
<reference evidence="2 3" key="1">
    <citation type="submission" date="2019-03" db="EMBL/GenBank/DDBJ databases">
        <title>Genomic Encyclopedia of Type Strains, Phase III (KMG-III): the genomes of soil and plant-associated and newly described type strains.</title>
        <authorList>
            <person name="Whitman W."/>
        </authorList>
    </citation>
    <scope>NUCLEOTIDE SEQUENCE [LARGE SCALE GENOMIC DNA]</scope>
    <source>
        <strain evidence="2 3">CECT 8446</strain>
    </source>
</reference>
<evidence type="ECO:0000313" key="3">
    <source>
        <dbReference type="Proteomes" id="UP000294535"/>
    </source>
</evidence>
<dbReference type="AlphaFoldDB" id="A0A4R6T9C2"/>
<feature type="transmembrane region" description="Helical" evidence="1">
    <location>
        <begin position="20"/>
        <end position="40"/>
    </location>
</feature>
<keyword evidence="1" id="KW-1133">Transmembrane helix</keyword>
<keyword evidence="1" id="KW-0812">Transmembrane</keyword>
<evidence type="ECO:0000256" key="1">
    <source>
        <dbReference type="SAM" id="Phobius"/>
    </source>
</evidence>
<protein>
    <submittedName>
        <fullName evidence="2">Uncharacterized protein</fullName>
    </submittedName>
</protein>
<keyword evidence="3" id="KW-1185">Reference proteome</keyword>
<organism evidence="2 3">
    <name type="scientific">Algoriphagus boseongensis</name>
    <dbReference type="NCBI Taxonomy" id="1442587"/>
    <lineage>
        <taxon>Bacteria</taxon>
        <taxon>Pseudomonadati</taxon>
        <taxon>Bacteroidota</taxon>
        <taxon>Cytophagia</taxon>
        <taxon>Cytophagales</taxon>
        <taxon>Cyclobacteriaceae</taxon>
        <taxon>Algoriphagus</taxon>
    </lineage>
</organism>
<proteinExistence type="predicted"/>
<name>A0A4R6T9C2_9BACT</name>
<sequence length="284" mass="33869">MNCFIDQESISNNSSWLLEISITFLAFLLGLISTIIINRFSERKKRKRLKEFYLSWIEFSLEAFDRQIILFNEYINEISNKKSIRLKFNNNQIDKLNDLNNEELFDAFVISNKGNTKLNSENLHKLGSHISYLEISIQNIKEKFNEFREENKNWTEHWNTSFLEFGKIIMDYITKHKRNYGKNIEDIFLLKEKLNELGKTDQVPSEVVFNEFITPIRKIFSHHLNLNHDDISLNGIKSSERLNALILQKNHLYKTHIEGIEDYKKQISYTLEKSKEIVEYFKNQ</sequence>
<comment type="caution">
    <text evidence="2">The sequence shown here is derived from an EMBL/GenBank/DDBJ whole genome shotgun (WGS) entry which is preliminary data.</text>
</comment>
<dbReference type="OrthoDB" id="824370at2"/>
<gene>
    <name evidence="2" type="ORF">DFQ04_1504</name>
</gene>